<dbReference type="SUPFAM" id="SSF54211">
    <property type="entry name" value="Ribosomal protein S5 domain 2-like"/>
    <property type="match status" value="1"/>
</dbReference>
<dbReference type="GO" id="GO:0000177">
    <property type="term" value="C:cytoplasmic exosome (RNase complex)"/>
    <property type="evidence" value="ECO:0007669"/>
    <property type="project" value="TreeGrafter"/>
</dbReference>
<sequence length="86" mass="9490">MSQIDIFLEVIQSDGSEFACAVNATTLALTDAGIEMDYLVSAATVGEQHYMFIISMNLQETFPNTSTMFILSYNIPVGIGKSRRYP</sequence>
<dbReference type="GO" id="GO:0016075">
    <property type="term" value="P:rRNA catabolic process"/>
    <property type="evidence" value="ECO:0007669"/>
    <property type="project" value="TreeGrafter"/>
</dbReference>
<dbReference type="Proteomes" id="UP000279833">
    <property type="component" value="Unassembled WGS sequence"/>
</dbReference>
<dbReference type="EMBL" id="UZAK01011982">
    <property type="protein sequence ID" value="VDP00779.1"/>
    <property type="molecule type" value="Genomic_DNA"/>
</dbReference>
<evidence type="ECO:0000259" key="2">
    <source>
        <dbReference type="Pfam" id="PF01138"/>
    </source>
</evidence>
<accession>A0A183JTQ4</accession>
<dbReference type="PANTHER" id="PTHR11953">
    <property type="entry name" value="EXOSOME COMPLEX COMPONENT"/>
    <property type="match status" value="1"/>
</dbReference>
<dbReference type="GO" id="GO:0034475">
    <property type="term" value="P:U4 snRNA 3'-end processing"/>
    <property type="evidence" value="ECO:0007669"/>
    <property type="project" value="TreeGrafter"/>
</dbReference>
<reference evidence="5" key="1">
    <citation type="submission" date="2016-06" db="UniProtKB">
        <authorList>
            <consortium name="WormBaseParasite"/>
        </authorList>
    </citation>
    <scope>IDENTIFICATION</scope>
</reference>
<name>A0A183JTQ4_9TREM</name>
<comment type="similarity">
    <text evidence="1">Belongs to the RNase PH family.</text>
</comment>
<dbReference type="GO" id="GO:0071051">
    <property type="term" value="P:poly(A)-dependent snoRNA 3'-end processing"/>
    <property type="evidence" value="ECO:0007669"/>
    <property type="project" value="TreeGrafter"/>
</dbReference>
<dbReference type="GO" id="GO:0005730">
    <property type="term" value="C:nucleolus"/>
    <property type="evidence" value="ECO:0007669"/>
    <property type="project" value="TreeGrafter"/>
</dbReference>
<dbReference type="PANTHER" id="PTHR11953:SF0">
    <property type="entry name" value="EXOSOME COMPLEX COMPONENT RRP41"/>
    <property type="match status" value="1"/>
</dbReference>
<protein>
    <submittedName>
        <fullName evidence="5">RNase_PH domain-containing protein</fullName>
    </submittedName>
</protein>
<evidence type="ECO:0000256" key="1">
    <source>
        <dbReference type="ARBA" id="ARBA00006678"/>
    </source>
</evidence>
<evidence type="ECO:0000313" key="4">
    <source>
        <dbReference type="Proteomes" id="UP000279833"/>
    </source>
</evidence>
<dbReference type="InterPro" id="IPR020568">
    <property type="entry name" value="Ribosomal_Su5_D2-typ_SF"/>
</dbReference>
<proteinExistence type="inferred from homology"/>
<feature type="domain" description="Exoribonuclease phosphorolytic" evidence="2">
    <location>
        <begin position="2"/>
        <end position="35"/>
    </location>
</feature>
<evidence type="ECO:0000313" key="5">
    <source>
        <dbReference type="WBParaSite" id="SCUD_0000609401-mRNA-1"/>
    </source>
</evidence>
<organism evidence="5">
    <name type="scientific">Schistosoma curassoni</name>
    <dbReference type="NCBI Taxonomy" id="6186"/>
    <lineage>
        <taxon>Eukaryota</taxon>
        <taxon>Metazoa</taxon>
        <taxon>Spiralia</taxon>
        <taxon>Lophotrochozoa</taxon>
        <taxon>Platyhelminthes</taxon>
        <taxon>Trematoda</taxon>
        <taxon>Digenea</taxon>
        <taxon>Strigeidida</taxon>
        <taxon>Schistosomatoidea</taxon>
        <taxon>Schistosomatidae</taxon>
        <taxon>Schistosoma</taxon>
    </lineage>
</organism>
<dbReference type="GO" id="GO:0071028">
    <property type="term" value="P:nuclear mRNA surveillance"/>
    <property type="evidence" value="ECO:0007669"/>
    <property type="project" value="TreeGrafter"/>
</dbReference>
<dbReference type="Pfam" id="PF01138">
    <property type="entry name" value="RNase_PH"/>
    <property type="match status" value="1"/>
</dbReference>
<dbReference type="AlphaFoldDB" id="A0A183JTQ4"/>
<dbReference type="InterPro" id="IPR001247">
    <property type="entry name" value="ExoRNase_PH_dom1"/>
</dbReference>
<gene>
    <name evidence="3" type="ORF">SCUD_LOCUS6094</name>
</gene>
<reference evidence="3 4" key="2">
    <citation type="submission" date="2018-11" db="EMBL/GenBank/DDBJ databases">
        <authorList>
            <consortium name="Pathogen Informatics"/>
        </authorList>
    </citation>
    <scope>NUCLEOTIDE SEQUENCE [LARGE SCALE GENOMIC DNA]</scope>
    <source>
        <strain evidence="3">Dakar</strain>
        <strain evidence="4">Dakar, Senegal</strain>
    </source>
</reference>
<keyword evidence="4" id="KW-1185">Reference proteome</keyword>
<evidence type="ECO:0000313" key="3">
    <source>
        <dbReference type="EMBL" id="VDP00779.1"/>
    </source>
</evidence>
<dbReference type="WBParaSite" id="SCUD_0000609401-mRNA-1">
    <property type="protein sequence ID" value="SCUD_0000609401-mRNA-1"/>
    <property type="gene ID" value="SCUD_0000609401"/>
</dbReference>
<dbReference type="GO" id="GO:0003723">
    <property type="term" value="F:RNA binding"/>
    <property type="evidence" value="ECO:0007669"/>
    <property type="project" value="TreeGrafter"/>
</dbReference>
<dbReference type="GO" id="GO:0000176">
    <property type="term" value="C:nuclear exosome (RNase complex)"/>
    <property type="evidence" value="ECO:0007669"/>
    <property type="project" value="TreeGrafter"/>
</dbReference>
<dbReference type="STRING" id="6186.A0A183JTQ4"/>
<dbReference type="InterPro" id="IPR050080">
    <property type="entry name" value="RNase_PH"/>
</dbReference>
<dbReference type="Gene3D" id="3.30.230.70">
    <property type="entry name" value="GHMP Kinase, N-terminal domain"/>
    <property type="match status" value="1"/>
</dbReference>
<dbReference type="InterPro" id="IPR027408">
    <property type="entry name" value="PNPase/RNase_PH_dom_sf"/>
</dbReference>